<accession>A0A412RRB2</accession>
<dbReference type="Proteomes" id="UP000283765">
    <property type="component" value="Unassembled WGS sequence"/>
</dbReference>
<gene>
    <name evidence="1" type="ORF">DWW89_06825</name>
</gene>
<name>A0A412RRB2_9FIRM</name>
<proteinExistence type="predicted"/>
<reference evidence="1 2" key="1">
    <citation type="submission" date="2018-08" db="EMBL/GenBank/DDBJ databases">
        <title>A genome reference for cultivated species of the human gut microbiota.</title>
        <authorList>
            <person name="Zou Y."/>
            <person name="Xue W."/>
            <person name="Luo G."/>
        </authorList>
    </citation>
    <scope>NUCLEOTIDE SEQUENCE [LARGE SCALE GENOMIC DNA]</scope>
    <source>
        <strain evidence="1 2">AF17-27</strain>
    </source>
</reference>
<evidence type="ECO:0000313" key="2">
    <source>
        <dbReference type="Proteomes" id="UP000283765"/>
    </source>
</evidence>
<dbReference type="EMBL" id="QRXR01000008">
    <property type="protein sequence ID" value="RGU26147.1"/>
    <property type="molecule type" value="Genomic_DNA"/>
</dbReference>
<organism evidence="1 2">
    <name type="scientific">Agathobacter rectalis</name>
    <dbReference type="NCBI Taxonomy" id="39491"/>
    <lineage>
        <taxon>Bacteria</taxon>
        <taxon>Bacillati</taxon>
        <taxon>Bacillota</taxon>
        <taxon>Clostridia</taxon>
        <taxon>Lachnospirales</taxon>
        <taxon>Lachnospiraceae</taxon>
        <taxon>Agathobacter</taxon>
    </lineage>
</organism>
<protein>
    <submittedName>
        <fullName evidence="1">Uncharacterized protein</fullName>
    </submittedName>
</protein>
<evidence type="ECO:0000313" key="1">
    <source>
        <dbReference type="EMBL" id="RGU26147.1"/>
    </source>
</evidence>
<comment type="caution">
    <text evidence="1">The sequence shown here is derived from an EMBL/GenBank/DDBJ whole genome shotgun (WGS) entry which is preliminary data.</text>
</comment>
<dbReference type="AlphaFoldDB" id="A0A412RRB2"/>
<dbReference type="RefSeq" id="WP_117993645.1">
    <property type="nucleotide sequence ID" value="NZ_QRXR01000008.1"/>
</dbReference>
<sequence>MTVAERKINTEDLISFEEIAKEHKVGEYLAVGNDGKEYHASYVPKYRPSGVMFFCIPADVEILGYLKIIDICNKSIPCCGCADADVCTKIKN</sequence>